<protein>
    <submittedName>
        <fullName evidence="1">Uncharacterized protein</fullName>
    </submittedName>
</protein>
<organism evidence="1 2">
    <name type="scientific">Kipferlia bialata</name>
    <dbReference type="NCBI Taxonomy" id="797122"/>
    <lineage>
        <taxon>Eukaryota</taxon>
        <taxon>Metamonada</taxon>
        <taxon>Carpediemonas-like organisms</taxon>
        <taxon>Kipferlia</taxon>
    </lineage>
</organism>
<sequence>LLRLYSPSAPVSPGHVSLGEALLYVGLIPQSYKAVCQQDRALSPGQDTLIGTLADLRLVLSAPM</sequence>
<gene>
    <name evidence="1" type="ORF">KIPB_016865</name>
</gene>
<feature type="non-terminal residue" evidence="1">
    <location>
        <position position="1"/>
    </location>
</feature>
<keyword evidence="2" id="KW-1185">Reference proteome</keyword>
<comment type="caution">
    <text evidence="1">The sequence shown here is derived from an EMBL/GenBank/DDBJ whole genome shotgun (WGS) entry which is preliminary data.</text>
</comment>
<evidence type="ECO:0000313" key="1">
    <source>
        <dbReference type="EMBL" id="GIQ92849.1"/>
    </source>
</evidence>
<dbReference type="AlphaFoldDB" id="A0A9K3GR14"/>
<accession>A0A9K3GR14</accession>
<dbReference type="EMBL" id="BDIP01010732">
    <property type="protein sequence ID" value="GIQ92849.1"/>
    <property type="molecule type" value="Genomic_DNA"/>
</dbReference>
<name>A0A9K3GR14_9EUKA</name>
<feature type="non-terminal residue" evidence="1">
    <location>
        <position position="64"/>
    </location>
</feature>
<reference evidence="1 2" key="1">
    <citation type="journal article" date="2018" name="PLoS ONE">
        <title>The draft genome of Kipferlia bialata reveals reductive genome evolution in fornicate parasites.</title>
        <authorList>
            <person name="Tanifuji G."/>
            <person name="Takabayashi S."/>
            <person name="Kume K."/>
            <person name="Takagi M."/>
            <person name="Nakayama T."/>
            <person name="Kamikawa R."/>
            <person name="Inagaki Y."/>
            <person name="Hashimoto T."/>
        </authorList>
    </citation>
    <scope>NUCLEOTIDE SEQUENCE [LARGE SCALE GENOMIC DNA]</scope>
    <source>
        <strain evidence="1">NY0173</strain>
    </source>
</reference>
<evidence type="ECO:0000313" key="2">
    <source>
        <dbReference type="Proteomes" id="UP000265618"/>
    </source>
</evidence>
<proteinExistence type="predicted"/>
<dbReference type="Proteomes" id="UP000265618">
    <property type="component" value="Unassembled WGS sequence"/>
</dbReference>